<evidence type="ECO:0000256" key="1">
    <source>
        <dbReference type="SAM" id="Phobius"/>
    </source>
</evidence>
<comment type="caution">
    <text evidence="2">The sequence shown here is derived from an EMBL/GenBank/DDBJ whole genome shotgun (WGS) entry which is preliminary data.</text>
</comment>
<feature type="transmembrane region" description="Helical" evidence="1">
    <location>
        <begin position="42"/>
        <end position="67"/>
    </location>
</feature>
<dbReference type="RefSeq" id="WP_160023462.1">
    <property type="nucleotide sequence ID" value="NZ_VZIZ01000038.1"/>
</dbReference>
<evidence type="ECO:0000313" key="3">
    <source>
        <dbReference type="Proteomes" id="UP000471465"/>
    </source>
</evidence>
<organism evidence="2 3">
    <name type="scientific">Psychrobacter nivimaris</name>
    <dbReference type="NCBI Taxonomy" id="281738"/>
    <lineage>
        <taxon>Bacteria</taxon>
        <taxon>Pseudomonadati</taxon>
        <taxon>Pseudomonadota</taxon>
        <taxon>Gammaproteobacteria</taxon>
        <taxon>Moraxellales</taxon>
        <taxon>Moraxellaceae</taxon>
        <taxon>Psychrobacter</taxon>
    </lineage>
</organism>
<proteinExistence type="predicted"/>
<keyword evidence="3" id="KW-1185">Reference proteome</keyword>
<gene>
    <name evidence="2" type="ORF">FQV37_1918</name>
</gene>
<accession>A0A6N7BTP0</accession>
<keyword evidence="1" id="KW-0472">Membrane</keyword>
<reference evidence="2 3" key="1">
    <citation type="submission" date="2019-09" db="EMBL/GenBank/DDBJ databases">
        <title>Draft genome sequence of Psychrobacter nivimaris LAMA 639, in search for biotechnological relevant genes.</title>
        <authorList>
            <person name="Lima A.O.S."/>
            <person name="Staloch B.E.K."/>
            <person name="Freitas R.C."/>
            <person name="Niero H."/>
            <person name="Silva M.A.C."/>
        </authorList>
    </citation>
    <scope>NUCLEOTIDE SEQUENCE [LARGE SCALE GENOMIC DNA]</scope>
    <source>
        <strain evidence="2 3">LAMA 639</strain>
    </source>
</reference>
<protein>
    <submittedName>
        <fullName evidence="2">Uncharacterized protein</fullName>
    </submittedName>
</protein>
<keyword evidence="1" id="KW-0812">Transmembrane</keyword>
<feature type="transmembrane region" description="Helical" evidence="1">
    <location>
        <begin position="6"/>
        <end position="30"/>
    </location>
</feature>
<dbReference type="AlphaFoldDB" id="A0A6N7BTP0"/>
<sequence>MSIWLLVLISFLHITIAGAFAFGFLFYICAEGSPSLTKIENNILFTLLIGYAASLVISVGMAVYFYVFITSDLYYWCFAIPWGLLILLLGYWAYILAKFNAF</sequence>
<keyword evidence="1" id="KW-1133">Transmembrane helix</keyword>
<name>A0A6N7BTP0_9GAMM</name>
<dbReference type="EMBL" id="VZIZ01000038">
    <property type="protein sequence ID" value="KAF0567688.1"/>
    <property type="molecule type" value="Genomic_DNA"/>
</dbReference>
<dbReference type="Proteomes" id="UP000471465">
    <property type="component" value="Unassembled WGS sequence"/>
</dbReference>
<evidence type="ECO:0000313" key="2">
    <source>
        <dbReference type="EMBL" id="KAF0567688.1"/>
    </source>
</evidence>
<feature type="transmembrane region" description="Helical" evidence="1">
    <location>
        <begin position="73"/>
        <end position="97"/>
    </location>
</feature>